<protein>
    <recommendedName>
        <fullName evidence="4">Transmembrane protein</fullName>
    </recommendedName>
</protein>
<reference evidence="2 3" key="1">
    <citation type="journal article" date="2015" name="Genome Biol. Evol.">
        <title>Found and Lost: The Fates of Horizontally Acquired Genes in Arthropod-Symbiotic Spiroplasma.</title>
        <authorList>
            <person name="Lo W.S."/>
            <person name="Gasparich G.E."/>
            <person name="Kuo C.H."/>
        </authorList>
    </citation>
    <scope>NUCLEOTIDE SEQUENCE [LARGE SCALE GENOMIC DNA]</scope>
    <source>
        <strain evidence="3">TDA-040725-5</strain>
    </source>
</reference>
<reference evidence="3" key="2">
    <citation type="submission" date="2015-06" db="EMBL/GenBank/DDBJ databases">
        <title>Complete genome sequence of Spiroplasma eriocheiris TDA-040725-5 (DSM 21848).</title>
        <authorList>
            <person name="Lo W.-S."/>
            <person name="Kuo C.-H."/>
        </authorList>
    </citation>
    <scope>NUCLEOTIDE SEQUENCE [LARGE SCALE GENOMIC DNA]</scope>
    <source>
        <strain evidence="3">TDA-040725-5</strain>
    </source>
</reference>
<accession>A0A0H3XM14</accession>
<feature type="transmembrane region" description="Helical" evidence="1">
    <location>
        <begin position="6"/>
        <end position="24"/>
    </location>
</feature>
<dbReference type="PATRIC" id="fig|743698.3.peg.1087"/>
<evidence type="ECO:0000313" key="2">
    <source>
        <dbReference type="EMBL" id="AKM54629.1"/>
    </source>
</evidence>
<dbReference type="Proteomes" id="UP000035661">
    <property type="component" value="Chromosome"/>
</dbReference>
<dbReference type="KEGG" id="seri:SERIO_v1c10760"/>
<sequence length="496" mass="57801">MQDWDSLILYPLLTIVVIVLYVLLLVKRHFKTKKQWFFIIQHFFFWLTLSAILNLNYNFILFTANINWKNLGILVGVSASFYATIFFIPASWITGLLTRRFWFWLSYFTIILGIILALAIPHNQTIFIICALCFGIGIASNSIWYLCFNEVYLYRTNSFLTVALLFPVVIIANFTGLNILNFLKSVNKNYEVDYYILFGLILGFILISFVCCFKLKERKEYIGAFNSQQLKLASKFSWWKVSGILVILFFVGVMREFAQGDFYNFLLAQQTWEIYQNLTYINKYLHLTQEFWWIPQIIAGILLYPVIVKKWGIRNTIFGAFTIWIIYFLVVAFTKIPELWITCQLLSVLAFGIIFVILFSLSMVWNYRVSRRPVTGCFSALNALTTFGAQFVQRAISNAQVGPFKNITLNWNLPVVTNDSYDLSHLHNLVMIIFAVCAGVCLLLMVFVFFTIKHISGEYFSRQNYNFARQILAANLTEQEYDQDVSLTEWLRKDAT</sequence>
<organism evidence="2 3">
    <name type="scientific">Spiroplasma eriocheiris</name>
    <dbReference type="NCBI Taxonomy" id="315358"/>
    <lineage>
        <taxon>Bacteria</taxon>
        <taxon>Bacillati</taxon>
        <taxon>Mycoplasmatota</taxon>
        <taxon>Mollicutes</taxon>
        <taxon>Entomoplasmatales</taxon>
        <taxon>Spiroplasmataceae</taxon>
        <taxon>Spiroplasma</taxon>
    </lineage>
</organism>
<keyword evidence="1" id="KW-0472">Membrane</keyword>
<evidence type="ECO:0000313" key="3">
    <source>
        <dbReference type="Proteomes" id="UP000035661"/>
    </source>
</evidence>
<feature type="transmembrane region" description="Helical" evidence="1">
    <location>
        <begin position="71"/>
        <end position="94"/>
    </location>
</feature>
<evidence type="ECO:0000256" key="1">
    <source>
        <dbReference type="SAM" id="Phobius"/>
    </source>
</evidence>
<name>A0A0H3XM14_9MOLU</name>
<proteinExistence type="predicted"/>
<dbReference type="Gene3D" id="1.20.1250.20">
    <property type="entry name" value="MFS general substrate transporter like domains"/>
    <property type="match status" value="1"/>
</dbReference>
<evidence type="ECO:0008006" key="4">
    <source>
        <dbReference type="Google" id="ProtNLM"/>
    </source>
</evidence>
<dbReference type="RefSeq" id="WP_047791817.1">
    <property type="nucleotide sequence ID" value="NZ_CP011856.1"/>
</dbReference>
<dbReference type="SUPFAM" id="SSF103473">
    <property type="entry name" value="MFS general substrate transporter"/>
    <property type="match status" value="2"/>
</dbReference>
<feature type="transmembrane region" description="Helical" evidence="1">
    <location>
        <begin position="126"/>
        <end position="147"/>
    </location>
</feature>
<feature type="transmembrane region" description="Helical" evidence="1">
    <location>
        <begin position="101"/>
        <end position="120"/>
    </location>
</feature>
<keyword evidence="1" id="KW-1133">Transmembrane helix</keyword>
<feature type="transmembrane region" description="Helical" evidence="1">
    <location>
        <begin position="373"/>
        <end position="392"/>
    </location>
</feature>
<feature type="transmembrane region" description="Helical" evidence="1">
    <location>
        <begin position="159"/>
        <end position="182"/>
    </location>
</feature>
<feature type="transmembrane region" description="Helical" evidence="1">
    <location>
        <begin position="429"/>
        <end position="452"/>
    </location>
</feature>
<keyword evidence="1" id="KW-0812">Transmembrane</keyword>
<dbReference type="AlphaFoldDB" id="A0A0H3XM14"/>
<keyword evidence="3" id="KW-1185">Reference proteome</keyword>
<feature type="transmembrane region" description="Helical" evidence="1">
    <location>
        <begin position="291"/>
        <end position="308"/>
    </location>
</feature>
<dbReference type="InterPro" id="IPR036259">
    <property type="entry name" value="MFS_trans_sf"/>
</dbReference>
<gene>
    <name evidence="2" type="ORF">SERIO_v1c10760</name>
</gene>
<dbReference type="STRING" id="315358.SERIO_v1c10760"/>
<feature type="transmembrane region" description="Helical" evidence="1">
    <location>
        <begin position="339"/>
        <end position="361"/>
    </location>
</feature>
<feature type="transmembrane region" description="Helical" evidence="1">
    <location>
        <begin position="315"/>
        <end position="333"/>
    </location>
</feature>
<feature type="transmembrane region" description="Helical" evidence="1">
    <location>
        <begin position="194"/>
        <end position="215"/>
    </location>
</feature>
<feature type="transmembrane region" description="Helical" evidence="1">
    <location>
        <begin position="236"/>
        <end position="254"/>
    </location>
</feature>
<dbReference type="EMBL" id="CP011856">
    <property type="protein sequence ID" value="AKM54629.1"/>
    <property type="molecule type" value="Genomic_DNA"/>
</dbReference>
<feature type="transmembrane region" description="Helical" evidence="1">
    <location>
        <begin position="36"/>
        <end position="59"/>
    </location>
</feature>